<proteinExistence type="predicted"/>
<keyword evidence="5" id="KW-1185">Reference proteome</keyword>
<dbReference type="InterPro" id="IPR054485">
    <property type="entry name" value="FlK-like_dom"/>
</dbReference>
<gene>
    <name evidence="4" type="ORF">Bcop_1372</name>
</gene>
<feature type="active site" evidence="1">
    <location>
        <position position="33"/>
    </location>
</feature>
<evidence type="ECO:0000256" key="2">
    <source>
        <dbReference type="PIRSR" id="PIRSR014972-2"/>
    </source>
</evidence>
<dbReference type="eggNOG" id="COG5496">
    <property type="taxonomic scope" value="Bacteria"/>
</dbReference>
<protein>
    <submittedName>
        <fullName evidence="4">Thioesterase superfamily protein</fullName>
    </submittedName>
</protein>
<sequence length="123" mass="13305">MLKEGLDYSTERIVEKSNLAVTMGSGDLQVLATPALVAAMENAAMLAVADALDPTDTTVGGHIDMKHLRPTPLGEKFTAYAKVVRVEGKKIEYSLIAEDGKGVIGEGTHTRFVVNREKFMSRL</sequence>
<evidence type="ECO:0000313" key="4">
    <source>
        <dbReference type="EMBL" id="EGJ71569.1"/>
    </source>
</evidence>
<feature type="binding site" evidence="2">
    <location>
        <position position="60"/>
    </location>
    <ligand>
        <name>CoA</name>
        <dbReference type="ChEBI" id="CHEBI:57287"/>
    </ligand>
</feature>
<feature type="active site" evidence="1">
    <location>
        <position position="41"/>
    </location>
</feature>
<dbReference type="Pfam" id="PF22636">
    <property type="entry name" value="FlK"/>
    <property type="match status" value="1"/>
</dbReference>
<dbReference type="EMBL" id="CM001167">
    <property type="protein sequence ID" value="EGJ71569.1"/>
    <property type="molecule type" value="Genomic_DNA"/>
</dbReference>
<dbReference type="SUPFAM" id="SSF54637">
    <property type="entry name" value="Thioesterase/thiol ester dehydrase-isomerase"/>
    <property type="match status" value="1"/>
</dbReference>
<evidence type="ECO:0000259" key="3">
    <source>
        <dbReference type="Pfam" id="PF22636"/>
    </source>
</evidence>
<dbReference type="Gene3D" id="3.10.129.10">
    <property type="entry name" value="Hotdog Thioesterase"/>
    <property type="match status" value="1"/>
</dbReference>
<dbReference type="AlphaFoldDB" id="F3ZNZ3"/>
<evidence type="ECO:0000256" key="1">
    <source>
        <dbReference type="PIRSR" id="PIRSR014972-1"/>
    </source>
</evidence>
<reference evidence="4 5" key="1">
    <citation type="journal article" date="2011" name="Stand. Genomic Sci.">
        <title>Non-contiguous finished genome sequence of Bacteroides coprosuis type strain (PC139).</title>
        <authorList>
            <person name="Land M."/>
            <person name="Held B."/>
            <person name="Gronow S."/>
            <person name="Abt B."/>
            <person name="Lucas S."/>
            <person name="Del Rio T.G."/>
            <person name="Nolan M."/>
            <person name="Tice H."/>
            <person name="Cheng J.F."/>
            <person name="Pitluck S."/>
            <person name="Liolios K."/>
            <person name="Pagani I."/>
            <person name="Ivanova N."/>
            <person name="Mavromatis K."/>
            <person name="Mikhailova N."/>
            <person name="Pati A."/>
            <person name="Tapia R."/>
            <person name="Han C."/>
            <person name="Goodwin L."/>
            <person name="Chen A."/>
            <person name="Palaniappan K."/>
            <person name="Hauser L."/>
            <person name="Brambilla E.M."/>
            <person name="Rohde M."/>
            <person name="Goker M."/>
            <person name="Detter J.C."/>
            <person name="Woyke T."/>
            <person name="Bristow J."/>
            <person name="Eisen J.A."/>
            <person name="Markowitz V."/>
            <person name="Hugenholtz P."/>
            <person name="Kyrpides N.C."/>
            <person name="Klenk H.P."/>
            <person name="Lapidus A."/>
        </authorList>
    </citation>
    <scope>NUCLEOTIDE SEQUENCE</scope>
    <source>
        <strain evidence="4 5">DSM 18011</strain>
    </source>
</reference>
<evidence type="ECO:0000313" key="5">
    <source>
        <dbReference type="Proteomes" id="UP000018439"/>
    </source>
</evidence>
<feature type="active site" evidence="1">
    <location>
        <position position="67"/>
    </location>
</feature>
<feature type="binding site" evidence="2">
    <location>
        <position position="111"/>
    </location>
    <ligand>
        <name>substrate</name>
    </ligand>
</feature>
<dbReference type="InterPro" id="IPR025540">
    <property type="entry name" value="FlK"/>
</dbReference>
<name>F3ZNZ3_9BACE</name>
<feature type="binding site" evidence="2">
    <location>
        <position position="60"/>
    </location>
    <ligand>
        <name>substrate</name>
    </ligand>
</feature>
<dbReference type="OrthoDB" id="6902891at2"/>
<dbReference type="PANTHER" id="PTHR36934:SF1">
    <property type="entry name" value="THIOESTERASE DOMAIN-CONTAINING PROTEIN"/>
    <property type="match status" value="1"/>
</dbReference>
<feature type="domain" description="Fluoroacetyl-CoA-specific thioesterase-like" evidence="3">
    <location>
        <begin position="14"/>
        <end position="117"/>
    </location>
</feature>
<dbReference type="PANTHER" id="PTHR36934">
    <property type="entry name" value="BLR0278 PROTEIN"/>
    <property type="match status" value="1"/>
</dbReference>
<accession>F3ZNZ3</accession>
<dbReference type="CDD" id="cd03440">
    <property type="entry name" value="hot_dog"/>
    <property type="match status" value="1"/>
</dbReference>
<organism evidence="4 5">
    <name type="scientific">Bacteroides coprosuis DSM 18011</name>
    <dbReference type="NCBI Taxonomy" id="679937"/>
    <lineage>
        <taxon>Bacteria</taxon>
        <taxon>Pseudomonadati</taxon>
        <taxon>Bacteroidota</taxon>
        <taxon>Bacteroidia</taxon>
        <taxon>Bacteroidales</taxon>
        <taxon>Bacteroidaceae</taxon>
        <taxon>Bacteroides</taxon>
    </lineage>
</organism>
<dbReference type="Proteomes" id="UP000018439">
    <property type="component" value="Chromosome"/>
</dbReference>
<dbReference type="InterPro" id="IPR029069">
    <property type="entry name" value="HotDog_dom_sf"/>
</dbReference>
<dbReference type="PIRSF" id="PIRSF014972">
    <property type="entry name" value="FlK"/>
    <property type="match status" value="1"/>
</dbReference>
<dbReference type="HOGENOM" id="CLU_119426_2_0_10"/>